<organism evidence="1">
    <name type="scientific">marine sediment metagenome</name>
    <dbReference type="NCBI Taxonomy" id="412755"/>
    <lineage>
        <taxon>unclassified sequences</taxon>
        <taxon>metagenomes</taxon>
        <taxon>ecological metagenomes</taxon>
    </lineage>
</organism>
<evidence type="ECO:0000313" key="1">
    <source>
        <dbReference type="EMBL" id="GAG31578.1"/>
    </source>
</evidence>
<feature type="non-terminal residue" evidence="1">
    <location>
        <position position="46"/>
    </location>
</feature>
<proteinExistence type="predicted"/>
<gene>
    <name evidence="1" type="ORF">S01H1_73779</name>
</gene>
<accession>X0X4L5</accession>
<sequence length="46" mass="4954">MRWYQQGDVLMKPVDEVPAEAAPLARPVLGEGELTGHEHLALGEAA</sequence>
<reference evidence="1" key="1">
    <citation type="journal article" date="2014" name="Front. Microbiol.">
        <title>High frequency of phylogenetically diverse reductive dehalogenase-homologous genes in deep subseafloor sedimentary metagenomes.</title>
        <authorList>
            <person name="Kawai M."/>
            <person name="Futagami T."/>
            <person name="Toyoda A."/>
            <person name="Takaki Y."/>
            <person name="Nishi S."/>
            <person name="Hori S."/>
            <person name="Arai W."/>
            <person name="Tsubouchi T."/>
            <person name="Morono Y."/>
            <person name="Uchiyama I."/>
            <person name="Ito T."/>
            <person name="Fujiyama A."/>
            <person name="Inagaki F."/>
            <person name="Takami H."/>
        </authorList>
    </citation>
    <scope>NUCLEOTIDE SEQUENCE</scope>
    <source>
        <strain evidence="1">Expedition CK06-06</strain>
    </source>
</reference>
<dbReference type="EMBL" id="BARS01049312">
    <property type="protein sequence ID" value="GAG31578.1"/>
    <property type="molecule type" value="Genomic_DNA"/>
</dbReference>
<name>X0X4L5_9ZZZZ</name>
<dbReference type="AlphaFoldDB" id="X0X4L5"/>
<comment type="caution">
    <text evidence="1">The sequence shown here is derived from an EMBL/GenBank/DDBJ whole genome shotgun (WGS) entry which is preliminary data.</text>
</comment>
<protein>
    <submittedName>
        <fullName evidence="1">Uncharacterized protein</fullName>
    </submittedName>
</protein>